<gene>
    <name evidence="2" type="ORF">CFBP1159_01450</name>
    <name evidence="1" type="ORF">XAC301_01390</name>
</gene>
<proteinExistence type="predicted"/>
<sequence length="33" mass="3561">MQREGELSYVTGCISVAVRTYDVGDIILGGKTE</sequence>
<dbReference type="EMBL" id="HG992338">
    <property type="protein sequence ID" value="CAE6689420.1"/>
    <property type="molecule type" value="Genomic_DNA"/>
</dbReference>
<reference evidence="2 3" key="1">
    <citation type="submission" date="2021-02" db="EMBL/GenBank/DDBJ databases">
        <authorList>
            <person name="Pothier F. J."/>
        </authorList>
    </citation>
    <scope>NUCLEOTIDE SEQUENCE</scope>
    <source>
        <strain evidence="1 3">301</strain>
        <strain evidence="2">CFBP 1159</strain>
    </source>
</reference>
<evidence type="ECO:0000313" key="1">
    <source>
        <dbReference type="EMBL" id="CAE6689420.1"/>
    </source>
</evidence>
<organism evidence="2">
    <name type="scientific">Xanthomonas arboricola pv. corylina</name>
    <dbReference type="NCBI Taxonomy" id="487821"/>
    <lineage>
        <taxon>Bacteria</taxon>
        <taxon>Pseudomonadati</taxon>
        <taxon>Pseudomonadota</taxon>
        <taxon>Gammaproteobacteria</taxon>
        <taxon>Lysobacterales</taxon>
        <taxon>Lysobacteraceae</taxon>
        <taxon>Xanthomonas</taxon>
    </lineage>
</organism>
<accession>A0A8D6XW86</accession>
<dbReference type="EMBL" id="HG992341">
    <property type="protein sequence ID" value="CAE6689715.1"/>
    <property type="molecule type" value="Genomic_DNA"/>
</dbReference>
<evidence type="ECO:0000313" key="3">
    <source>
        <dbReference type="Proteomes" id="UP000835287"/>
    </source>
</evidence>
<dbReference type="Proteomes" id="UP000835243">
    <property type="component" value="Chromosome"/>
</dbReference>
<dbReference type="Proteomes" id="UP000835287">
    <property type="component" value="Chromosome"/>
</dbReference>
<protein>
    <submittedName>
        <fullName evidence="2">Uncharacterized protein</fullName>
    </submittedName>
</protein>
<keyword evidence="3" id="KW-1185">Reference proteome</keyword>
<evidence type="ECO:0000313" key="2">
    <source>
        <dbReference type="EMBL" id="CAE6689738.1"/>
    </source>
</evidence>
<dbReference type="EMBL" id="HG992341">
    <property type="protein sequence ID" value="CAE6689738.1"/>
    <property type="molecule type" value="Genomic_DNA"/>
</dbReference>
<dbReference type="AlphaFoldDB" id="A0A8D6XW86"/>
<dbReference type="EMBL" id="HG992338">
    <property type="protein sequence ID" value="CAE6689436.1"/>
    <property type="molecule type" value="Genomic_DNA"/>
</dbReference>
<name>A0A8D6XW86_9XANT</name>